<dbReference type="Pfam" id="PF12784">
    <property type="entry name" value="PDDEXK_2"/>
    <property type="match status" value="1"/>
</dbReference>
<reference evidence="2 3" key="1">
    <citation type="submission" date="2018-08" db="EMBL/GenBank/DDBJ databases">
        <title>A genome reference for cultivated species of the human gut microbiota.</title>
        <authorList>
            <person name="Zou Y."/>
            <person name="Xue W."/>
            <person name="Luo G."/>
        </authorList>
    </citation>
    <scope>NUCLEOTIDE SEQUENCE [LARGE SCALE GENOMIC DNA]</scope>
    <source>
        <strain evidence="2 3">OF03-9BH</strain>
    </source>
</reference>
<dbReference type="PANTHER" id="PTHR41317:SF1">
    <property type="entry name" value="PD-(D_E)XK NUCLEASE FAMILY TRANSPOSASE"/>
    <property type="match status" value="1"/>
</dbReference>
<feature type="compositionally biased region" description="Basic and acidic residues" evidence="1">
    <location>
        <begin position="234"/>
        <end position="268"/>
    </location>
</feature>
<gene>
    <name evidence="2" type="ORF">DXA68_08590</name>
</gene>
<evidence type="ECO:0000313" key="2">
    <source>
        <dbReference type="EMBL" id="RGX79170.1"/>
    </source>
</evidence>
<evidence type="ECO:0000256" key="1">
    <source>
        <dbReference type="SAM" id="MobiDB-lite"/>
    </source>
</evidence>
<dbReference type="EMBL" id="QSCF01000011">
    <property type="protein sequence ID" value="RGX79170.1"/>
    <property type="molecule type" value="Genomic_DNA"/>
</dbReference>
<proteinExistence type="predicted"/>
<dbReference type="AlphaFoldDB" id="A0A413H6C9"/>
<comment type="caution">
    <text evidence="2">The sequence shown here is derived from an EMBL/GenBank/DDBJ whole genome shotgun (WGS) entry which is preliminary data.</text>
</comment>
<organism evidence="2 3">
    <name type="scientific">Bacteroides stercorirosoris</name>
    <dbReference type="NCBI Taxonomy" id="871324"/>
    <lineage>
        <taxon>Bacteria</taxon>
        <taxon>Pseudomonadati</taxon>
        <taxon>Bacteroidota</taxon>
        <taxon>Bacteroidia</taxon>
        <taxon>Bacteroidales</taxon>
        <taxon>Bacteroidaceae</taxon>
        <taxon>Bacteroides</taxon>
    </lineage>
</organism>
<dbReference type="PANTHER" id="PTHR41317">
    <property type="entry name" value="PD-(D_E)XK NUCLEASE FAMILY TRANSPOSASE"/>
    <property type="match status" value="1"/>
</dbReference>
<dbReference type="Proteomes" id="UP000286075">
    <property type="component" value="Unassembled WGS sequence"/>
</dbReference>
<protein>
    <submittedName>
        <fullName evidence="2">Rpn family recombination-promoting nuclease/putative transposase</fullName>
    </submittedName>
</protein>
<accession>A0A413H6C9</accession>
<dbReference type="RefSeq" id="WP_117987186.1">
    <property type="nucleotide sequence ID" value="NZ_CABMFG010000011.1"/>
</dbReference>
<dbReference type="OrthoDB" id="9803508at2"/>
<feature type="region of interest" description="Disordered" evidence="1">
    <location>
        <begin position="234"/>
        <end position="273"/>
    </location>
</feature>
<sequence length="297" mass="34645">MGKFINPFTDYGFKKIFGQEISKDLLIDFLNDLLKGERVITDLTFLNNEQLPKYNEGRGLIYDIYCCTDTGEKIIVEMQNKSQLHFKERALYYLSNAIVQQAEKGNEWRFGIKAVYGVFFMNFLFDSSVKLRTDVILADRDTGELFTDRMRQIFIALPLFQKEEEECENDFERWIYTLKNMETLKRMPFKARKAVFEKLEEIADVASLSKEERERYENSVNVYRTNLCVMDAAKEEGREEGRQEGREEGREEGRQEGLEKGRQEERLANARNMKAEGFTNAVISKITGLSEDEIAAL</sequence>
<dbReference type="NCBIfam" id="TIGR01784">
    <property type="entry name" value="T_den_put_tspse"/>
    <property type="match status" value="1"/>
</dbReference>
<name>A0A413H6C9_9BACE</name>
<evidence type="ECO:0000313" key="3">
    <source>
        <dbReference type="Proteomes" id="UP000286075"/>
    </source>
</evidence>
<dbReference type="InterPro" id="IPR010106">
    <property type="entry name" value="RpnA"/>
</dbReference>